<protein>
    <submittedName>
        <fullName evidence="6">Ergosterol biosynthesis ERG4/ERG24 family protein</fullName>
    </submittedName>
</protein>
<dbReference type="InterPro" id="IPR007318">
    <property type="entry name" value="Phopholipid_MeTrfase"/>
</dbReference>
<evidence type="ECO:0000256" key="3">
    <source>
        <dbReference type="ARBA" id="ARBA00022989"/>
    </source>
</evidence>
<reference evidence="6" key="1">
    <citation type="submission" date="2014-01" db="EMBL/GenBank/DDBJ databases">
        <authorList>
            <person name="Brown-Elliot B."/>
            <person name="Wallace R."/>
            <person name="Lenaerts A."/>
            <person name="Ordway D."/>
            <person name="DeGroote M.A."/>
            <person name="Parker T."/>
            <person name="Sizemore C."/>
            <person name="Tallon L.J."/>
            <person name="Sadzewicz L.K."/>
            <person name="Sengamalay N."/>
            <person name="Fraser C.M."/>
            <person name="Hine E."/>
            <person name="Shefchek K.A."/>
            <person name="Das S.P."/>
            <person name="Tettelin H."/>
        </authorList>
    </citation>
    <scope>NUCLEOTIDE SEQUENCE [LARGE SCALE GENOMIC DNA]</scope>
    <source>
        <strain evidence="6">4042</strain>
    </source>
</reference>
<feature type="transmembrane region" description="Helical" evidence="5">
    <location>
        <begin position="86"/>
        <end position="105"/>
    </location>
</feature>
<evidence type="ECO:0000256" key="1">
    <source>
        <dbReference type="ARBA" id="ARBA00004127"/>
    </source>
</evidence>
<evidence type="ECO:0000256" key="4">
    <source>
        <dbReference type="ARBA" id="ARBA00023136"/>
    </source>
</evidence>
<dbReference type="PATRIC" id="fig|1299334.3.peg.1818"/>
<evidence type="ECO:0000256" key="2">
    <source>
        <dbReference type="ARBA" id="ARBA00022692"/>
    </source>
</evidence>
<dbReference type="GO" id="GO:0012505">
    <property type="term" value="C:endomembrane system"/>
    <property type="evidence" value="ECO:0007669"/>
    <property type="project" value="UniProtKB-SubCell"/>
</dbReference>
<dbReference type="EMBL" id="JAOB01000016">
    <property type="protein sequence ID" value="EUA68374.1"/>
    <property type="molecule type" value="Genomic_DNA"/>
</dbReference>
<comment type="subcellular location">
    <subcellularLocation>
        <location evidence="1">Endomembrane system</location>
        <topology evidence="1">Multi-pass membrane protein</topology>
    </subcellularLocation>
</comment>
<gene>
    <name evidence="6" type="ORF">I553_10469</name>
</gene>
<feature type="transmembrane region" description="Helical" evidence="5">
    <location>
        <begin position="111"/>
        <end position="137"/>
    </location>
</feature>
<proteinExistence type="predicted"/>
<keyword evidence="3 5" id="KW-1133">Transmembrane helix</keyword>
<sequence length="232" mass="25263">MCRTMRKIGESHSQNAGVRRCRACCVRPVAVFGSRHIRLLAGLGFSGGVCAFDLDPGHLPAEDESRCASTTDAGWPAAEIRKMQKAVMGGLWLSLAALLIVSTLGHRFGWALVPTPICLLGDLFVAVGLGVAILVIIQNNYAAATVRVEANQKLISTGLYGFVRHPMYTGNVVVMIGIPLALGSYWGLVFVLPGVLALVLRIRDEEKLLRDELDGYPEYAQKVRYRLVPGMW</sequence>
<name>X8DJ27_MYCXE</name>
<accession>X8DJ27</accession>
<evidence type="ECO:0000256" key="5">
    <source>
        <dbReference type="SAM" id="Phobius"/>
    </source>
</evidence>
<evidence type="ECO:0000313" key="6">
    <source>
        <dbReference type="EMBL" id="EUA68374.1"/>
    </source>
</evidence>
<dbReference type="InterPro" id="IPR052527">
    <property type="entry name" value="Metal_cation-efflux_comp"/>
</dbReference>
<organism evidence="6">
    <name type="scientific">Mycobacterium xenopi 4042</name>
    <dbReference type="NCBI Taxonomy" id="1299334"/>
    <lineage>
        <taxon>Bacteria</taxon>
        <taxon>Bacillati</taxon>
        <taxon>Actinomycetota</taxon>
        <taxon>Actinomycetes</taxon>
        <taxon>Mycobacteriales</taxon>
        <taxon>Mycobacteriaceae</taxon>
        <taxon>Mycobacterium</taxon>
    </lineage>
</organism>
<dbReference type="Pfam" id="PF04191">
    <property type="entry name" value="PEMT"/>
    <property type="match status" value="1"/>
</dbReference>
<keyword evidence="2 5" id="KW-0812">Transmembrane</keyword>
<comment type="caution">
    <text evidence="6">The sequence shown here is derived from an EMBL/GenBank/DDBJ whole genome shotgun (WGS) entry which is preliminary data.</text>
</comment>
<dbReference type="AlphaFoldDB" id="X8DJ27"/>
<keyword evidence="4 5" id="KW-0472">Membrane</keyword>
<dbReference type="Gene3D" id="1.20.120.1630">
    <property type="match status" value="1"/>
</dbReference>
<dbReference type="PANTHER" id="PTHR43847:SF1">
    <property type="entry name" value="BLL3993 PROTEIN"/>
    <property type="match status" value="1"/>
</dbReference>
<dbReference type="PANTHER" id="PTHR43847">
    <property type="entry name" value="BLL3993 PROTEIN"/>
    <property type="match status" value="1"/>
</dbReference>